<feature type="binding site" evidence="7">
    <location>
        <position position="254"/>
    </location>
    <ligand>
        <name>ATP</name>
        <dbReference type="ChEBI" id="CHEBI:30616"/>
    </ligand>
</feature>
<dbReference type="SUPFAM" id="SSF52374">
    <property type="entry name" value="Nucleotidylyl transferase"/>
    <property type="match status" value="1"/>
</dbReference>
<dbReference type="Gene3D" id="3.40.50.620">
    <property type="entry name" value="HUPs"/>
    <property type="match status" value="1"/>
</dbReference>
<dbReference type="Gene3D" id="1.10.10.350">
    <property type="match status" value="1"/>
</dbReference>
<sequence length="483" mass="54902">MSKVRTRFAPSPTGYMHIGNLRTALYAYLLTKHMGGDYILRIEDTDQERYVDGAVDLIYRTLKETGIKHDEGPDVGGDYGPYIQSERRNIYKEYAEKLVELGGAYYCFCDKERLDKLKEAQLAHKMTPKYDGCCRGLSKEEIEEKLKAGVPYVIRQKIDPHGTTSFEDAVFGKITVENSTLDDNVLLKSDGLPTYNFANVVDDHLMHITHVIRGNEYLSSTPKYNLLYQAFGWEIPTYIHVSPIIKENGKKLSKREGDASYEDFINKGYLKDAIINYIALLGWSPGGDKEIFTMDELIENFSIDGISKSPAVFDEKKLSWLNGEYIRKMTVEEFLEKANPYFEKAVKKDVDKTELARLLHDRCEKFSDIPEQIDFIDALPEYDISLYTHKKMKTNPENSLESLKNSLPVLEEISDWTEENIHNALFALIEKLGVKNGIILWPLRVALSGKAFTPGGAIELGYILGKDESVARIKKGIEKLANA</sequence>
<dbReference type="AlphaFoldDB" id="A0A926F962"/>
<evidence type="ECO:0000256" key="1">
    <source>
        <dbReference type="ARBA" id="ARBA00007894"/>
    </source>
</evidence>
<feature type="domain" description="Glutamyl/glutaminyl-tRNA synthetase class Ib catalytic" evidence="8">
    <location>
        <begin position="3"/>
        <end position="320"/>
    </location>
</feature>
<gene>
    <name evidence="7" type="primary">gltX</name>
    <name evidence="10" type="ORF">H8706_06855</name>
</gene>
<dbReference type="Proteomes" id="UP000647416">
    <property type="component" value="Unassembled WGS sequence"/>
</dbReference>
<dbReference type="GO" id="GO:0004818">
    <property type="term" value="F:glutamate-tRNA ligase activity"/>
    <property type="evidence" value="ECO:0007669"/>
    <property type="project" value="UniProtKB-UniRule"/>
</dbReference>
<dbReference type="InterPro" id="IPR008925">
    <property type="entry name" value="aa_tRNA-synth_I_cd-bd_sf"/>
</dbReference>
<evidence type="ECO:0000256" key="6">
    <source>
        <dbReference type="ARBA" id="ARBA00023146"/>
    </source>
</evidence>
<comment type="caution">
    <text evidence="7">Lacks conserved residue(s) required for the propagation of feature annotation.</text>
</comment>
<comment type="catalytic activity">
    <reaction evidence="7">
        <text>tRNA(Glu) + L-glutamate + ATP = L-glutamyl-tRNA(Glu) + AMP + diphosphate</text>
        <dbReference type="Rhea" id="RHEA:23540"/>
        <dbReference type="Rhea" id="RHEA-COMP:9663"/>
        <dbReference type="Rhea" id="RHEA-COMP:9680"/>
        <dbReference type="ChEBI" id="CHEBI:29985"/>
        <dbReference type="ChEBI" id="CHEBI:30616"/>
        <dbReference type="ChEBI" id="CHEBI:33019"/>
        <dbReference type="ChEBI" id="CHEBI:78442"/>
        <dbReference type="ChEBI" id="CHEBI:78520"/>
        <dbReference type="ChEBI" id="CHEBI:456215"/>
        <dbReference type="EC" id="6.1.1.17"/>
    </reaction>
</comment>
<dbReference type="PANTHER" id="PTHR43311:SF2">
    <property type="entry name" value="GLUTAMATE--TRNA LIGASE, MITOCHONDRIAL-RELATED"/>
    <property type="match status" value="1"/>
</dbReference>
<organism evidence="10 11">
    <name type="scientific">Qingrenia yutianensis</name>
    <dbReference type="NCBI Taxonomy" id="2763676"/>
    <lineage>
        <taxon>Bacteria</taxon>
        <taxon>Bacillati</taxon>
        <taxon>Bacillota</taxon>
        <taxon>Clostridia</taxon>
        <taxon>Eubacteriales</taxon>
        <taxon>Oscillospiraceae</taxon>
        <taxon>Qingrenia</taxon>
    </lineage>
</organism>
<dbReference type="InterPro" id="IPR020751">
    <property type="entry name" value="aa-tRNA-synth_I_codon-bd_sub2"/>
</dbReference>
<dbReference type="InterPro" id="IPR033910">
    <property type="entry name" value="GluRS_core"/>
</dbReference>
<dbReference type="Pfam" id="PF19269">
    <property type="entry name" value="Anticodon_2"/>
    <property type="match status" value="1"/>
</dbReference>
<dbReference type="InterPro" id="IPR014729">
    <property type="entry name" value="Rossmann-like_a/b/a_fold"/>
</dbReference>
<evidence type="ECO:0000256" key="3">
    <source>
        <dbReference type="ARBA" id="ARBA00022741"/>
    </source>
</evidence>
<dbReference type="HAMAP" id="MF_00022">
    <property type="entry name" value="Glu_tRNA_synth_type1"/>
    <property type="match status" value="1"/>
</dbReference>
<dbReference type="FunFam" id="3.40.50.620:FF:000045">
    <property type="entry name" value="Glutamate--tRNA ligase, mitochondrial"/>
    <property type="match status" value="1"/>
</dbReference>
<name>A0A926F962_9FIRM</name>
<evidence type="ECO:0000256" key="7">
    <source>
        <dbReference type="HAMAP-Rule" id="MF_00022"/>
    </source>
</evidence>
<dbReference type="CDD" id="cd00808">
    <property type="entry name" value="GluRS_core"/>
    <property type="match status" value="1"/>
</dbReference>
<comment type="subunit">
    <text evidence="7">Monomer.</text>
</comment>
<protein>
    <recommendedName>
        <fullName evidence="7">Glutamate--tRNA ligase</fullName>
        <ecNumber evidence="7">6.1.1.17</ecNumber>
    </recommendedName>
    <alternativeName>
        <fullName evidence="7">Glutamyl-tRNA synthetase</fullName>
        <shortName evidence="7">GluRS</shortName>
    </alternativeName>
</protein>
<dbReference type="EMBL" id="JACRTE010000006">
    <property type="protein sequence ID" value="MBC8596588.1"/>
    <property type="molecule type" value="Genomic_DNA"/>
</dbReference>
<dbReference type="PANTHER" id="PTHR43311">
    <property type="entry name" value="GLUTAMATE--TRNA LIGASE"/>
    <property type="match status" value="1"/>
</dbReference>
<keyword evidence="6 7" id="KW-0030">Aminoacyl-tRNA synthetase</keyword>
<dbReference type="GO" id="GO:0005737">
    <property type="term" value="C:cytoplasm"/>
    <property type="evidence" value="ECO:0007669"/>
    <property type="project" value="UniProtKB-SubCell"/>
</dbReference>
<keyword evidence="7" id="KW-0963">Cytoplasm</keyword>
<dbReference type="InterPro" id="IPR004527">
    <property type="entry name" value="Glu-tRNA-ligase_bac/mito"/>
</dbReference>
<comment type="similarity">
    <text evidence="1 7">Belongs to the class-I aminoacyl-tRNA synthetase family. Glutamate--tRNA ligase type 1 subfamily.</text>
</comment>
<dbReference type="GO" id="GO:0000049">
    <property type="term" value="F:tRNA binding"/>
    <property type="evidence" value="ECO:0007669"/>
    <property type="project" value="InterPro"/>
</dbReference>
<dbReference type="PRINTS" id="PR00987">
    <property type="entry name" value="TRNASYNTHGLU"/>
</dbReference>
<keyword evidence="2 7" id="KW-0436">Ligase</keyword>
<accession>A0A926F962</accession>
<dbReference type="NCBIfam" id="TIGR00464">
    <property type="entry name" value="gltX_bact"/>
    <property type="match status" value="1"/>
</dbReference>
<comment type="subcellular location">
    <subcellularLocation>
        <location evidence="7">Cytoplasm</location>
    </subcellularLocation>
</comment>
<dbReference type="RefSeq" id="WP_262432045.1">
    <property type="nucleotide sequence ID" value="NZ_JACRTE010000006.1"/>
</dbReference>
<comment type="caution">
    <text evidence="10">The sequence shown here is derived from an EMBL/GenBank/DDBJ whole genome shotgun (WGS) entry which is preliminary data.</text>
</comment>
<feature type="short sequence motif" description="'HIGH' region" evidence="7">
    <location>
        <begin position="10"/>
        <end position="20"/>
    </location>
</feature>
<keyword evidence="5 7" id="KW-0648">Protein biosynthesis</keyword>
<comment type="function">
    <text evidence="7">Catalyzes the attachment of glutamate to tRNA(Glu) in a two-step reaction: glutamate is first activated by ATP to form Glu-AMP and then transferred to the acceptor end of tRNA(Glu).</text>
</comment>
<evidence type="ECO:0000256" key="5">
    <source>
        <dbReference type="ARBA" id="ARBA00022917"/>
    </source>
</evidence>
<proteinExistence type="inferred from homology"/>
<dbReference type="InterPro" id="IPR045462">
    <property type="entry name" value="aa-tRNA-synth_I_cd-bd"/>
</dbReference>
<keyword evidence="11" id="KW-1185">Reference proteome</keyword>
<evidence type="ECO:0000313" key="10">
    <source>
        <dbReference type="EMBL" id="MBC8596588.1"/>
    </source>
</evidence>
<dbReference type="Pfam" id="PF00749">
    <property type="entry name" value="tRNA-synt_1c"/>
    <property type="match status" value="1"/>
</dbReference>
<dbReference type="SUPFAM" id="SSF48163">
    <property type="entry name" value="An anticodon-binding domain of class I aminoacyl-tRNA synthetases"/>
    <property type="match status" value="1"/>
</dbReference>
<dbReference type="GO" id="GO:0005524">
    <property type="term" value="F:ATP binding"/>
    <property type="evidence" value="ECO:0007669"/>
    <property type="project" value="UniProtKB-UniRule"/>
</dbReference>
<feature type="domain" description="Aminoacyl-tRNA synthetase class I anticodon-binding" evidence="9">
    <location>
        <begin position="333"/>
        <end position="477"/>
    </location>
</feature>
<evidence type="ECO:0000259" key="9">
    <source>
        <dbReference type="Pfam" id="PF19269"/>
    </source>
</evidence>
<reference evidence="10" key="1">
    <citation type="submission" date="2020-08" db="EMBL/GenBank/DDBJ databases">
        <title>Genome public.</title>
        <authorList>
            <person name="Liu C."/>
            <person name="Sun Q."/>
        </authorList>
    </citation>
    <scope>NUCLEOTIDE SEQUENCE</scope>
    <source>
        <strain evidence="10">NSJ-50</strain>
    </source>
</reference>
<evidence type="ECO:0000256" key="2">
    <source>
        <dbReference type="ARBA" id="ARBA00022598"/>
    </source>
</evidence>
<evidence type="ECO:0000256" key="4">
    <source>
        <dbReference type="ARBA" id="ARBA00022840"/>
    </source>
</evidence>
<dbReference type="InterPro" id="IPR001412">
    <property type="entry name" value="aa-tRNA-synth_I_CS"/>
</dbReference>
<keyword evidence="3 7" id="KW-0547">Nucleotide-binding</keyword>
<feature type="short sequence motif" description="'KMSKS' region" evidence="7">
    <location>
        <begin position="251"/>
        <end position="255"/>
    </location>
</feature>
<dbReference type="InterPro" id="IPR049940">
    <property type="entry name" value="GluQ/Sye"/>
</dbReference>
<dbReference type="EC" id="6.1.1.17" evidence="7"/>
<evidence type="ECO:0000313" key="11">
    <source>
        <dbReference type="Proteomes" id="UP000647416"/>
    </source>
</evidence>
<dbReference type="PROSITE" id="PS00178">
    <property type="entry name" value="AA_TRNA_LIGASE_I"/>
    <property type="match status" value="1"/>
</dbReference>
<dbReference type="GO" id="GO:0006424">
    <property type="term" value="P:glutamyl-tRNA aminoacylation"/>
    <property type="evidence" value="ECO:0007669"/>
    <property type="project" value="UniProtKB-UniRule"/>
</dbReference>
<dbReference type="GO" id="GO:0008270">
    <property type="term" value="F:zinc ion binding"/>
    <property type="evidence" value="ECO:0007669"/>
    <property type="project" value="InterPro"/>
</dbReference>
<dbReference type="InterPro" id="IPR020058">
    <property type="entry name" value="Glu/Gln-tRNA-synth_Ib_cat-dom"/>
</dbReference>
<evidence type="ECO:0000259" key="8">
    <source>
        <dbReference type="Pfam" id="PF00749"/>
    </source>
</evidence>
<keyword evidence="4 7" id="KW-0067">ATP-binding</keyword>
<dbReference type="InterPro" id="IPR000924">
    <property type="entry name" value="Glu/Gln-tRNA-synth"/>
</dbReference>